<dbReference type="Proteomes" id="UP000807469">
    <property type="component" value="Unassembled WGS sequence"/>
</dbReference>
<proteinExistence type="predicted"/>
<dbReference type="EMBL" id="MU155603">
    <property type="protein sequence ID" value="KAF9471919.1"/>
    <property type="molecule type" value="Genomic_DNA"/>
</dbReference>
<comment type="caution">
    <text evidence="1">The sequence shown here is derived from an EMBL/GenBank/DDBJ whole genome shotgun (WGS) entry which is preliminary data.</text>
</comment>
<gene>
    <name evidence="1" type="ORF">BDN70DRAFT_520268</name>
</gene>
<evidence type="ECO:0000313" key="2">
    <source>
        <dbReference type="Proteomes" id="UP000807469"/>
    </source>
</evidence>
<organism evidence="1 2">
    <name type="scientific">Pholiota conissans</name>
    <dbReference type="NCBI Taxonomy" id="109636"/>
    <lineage>
        <taxon>Eukaryota</taxon>
        <taxon>Fungi</taxon>
        <taxon>Dikarya</taxon>
        <taxon>Basidiomycota</taxon>
        <taxon>Agaricomycotina</taxon>
        <taxon>Agaricomycetes</taxon>
        <taxon>Agaricomycetidae</taxon>
        <taxon>Agaricales</taxon>
        <taxon>Agaricineae</taxon>
        <taxon>Strophariaceae</taxon>
        <taxon>Pholiota</taxon>
    </lineage>
</organism>
<evidence type="ECO:0000313" key="1">
    <source>
        <dbReference type="EMBL" id="KAF9471919.1"/>
    </source>
</evidence>
<dbReference type="AlphaFoldDB" id="A0A9P5YMA1"/>
<sequence length="361" mass="41568">MRFRNAPDWTDNPEHVARWLMNVFDGLWRKLPLTDKVETVLMEFSSMDIWRSCENHIGIFVNYLNPKHDVNRERPADEIEALERIYNFQRLDLWPTIKASVTEYFKSTELMTLVILSTLSRSCRFLIHNPLNSVPILLQLSSETCLMDEQSLNLADDSGITAILTSLHYCDFVSALFKPSDYVPVALRILAFLCSKPPHPIRHYKLSELATSTSTDTVDKQSDMHRPSILYTKPYSCPSLTSYATYQKRRRSVPYSRLRRQEKHCHGVRLSLASHRGIGAEAESREYIGPYGFGFYYLPLVLEKCSKSEELIAFICTHGKSIGFSPGKTSEAVRVMHEYLDRVNQDVEMVDLEKTISKLTI</sequence>
<protein>
    <submittedName>
        <fullName evidence="1">Uncharacterized protein</fullName>
    </submittedName>
</protein>
<keyword evidence="2" id="KW-1185">Reference proteome</keyword>
<reference evidence="1" key="1">
    <citation type="submission" date="2020-11" db="EMBL/GenBank/DDBJ databases">
        <authorList>
            <consortium name="DOE Joint Genome Institute"/>
            <person name="Ahrendt S."/>
            <person name="Riley R."/>
            <person name="Andreopoulos W."/>
            <person name="Labutti K."/>
            <person name="Pangilinan J."/>
            <person name="Ruiz-Duenas F.J."/>
            <person name="Barrasa J.M."/>
            <person name="Sanchez-Garcia M."/>
            <person name="Camarero S."/>
            <person name="Miyauchi S."/>
            <person name="Serrano A."/>
            <person name="Linde D."/>
            <person name="Babiker R."/>
            <person name="Drula E."/>
            <person name="Ayuso-Fernandez I."/>
            <person name="Pacheco R."/>
            <person name="Padilla G."/>
            <person name="Ferreira P."/>
            <person name="Barriuso J."/>
            <person name="Kellner H."/>
            <person name="Castanera R."/>
            <person name="Alfaro M."/>
            <person name="Ramirez L."/>
            <person name="Pisabarro A.G."/>
            <person name="Kuo A."/>
            <person name="Tritt A."/>
            <person name="Lipzen A."/>
            <person name="He G."/>
            <person name="Yan M."/>
            <person name="Ng V."/>
            <person name="Cullen D."/>
            <person name="Martin F."/>
            <person name="Rosso M.-N."/>
            <person name="Henrissat B."/>
            <person name="Hibbett D."/>
            <person name="Martinez A.T."/>
            <person name="Grigoriev I.V."/>
        </authorList>
    </citation>
    <scope>NUCLEOTIDE SEQUENCE</scope>
    <source>
        <strain evidence="1">CIRM-BRFM 674</strain>
    </source>
</reference>
<accession>A0A9P5YMA1</accession>
<name>A0A9P5YMA1_9AGAR</name>